<protein>
    <recommendedName>
        <fullName evidence="2">C2H2-type domain-containing protein</fullName>
    </recommendedName>
</protein>
<evidence type="ECO:0000313" key="3">
    <source>
        <dbReference type="EMBL" id="PKA52621.1"/>
    </source>
</evidence>
<dbReference type="PANTHER" id="PTHR31681:SF39">
    <property type="entry name" value="OS01G0785900 PROTEIN"/>
    <property type="match status" value="1"/>
</dbReference>
<dbReference type="GO" id="GO:0008270">
    <property type="term" value="F:zinc ion binding"/>
    <property type="evidence" value="ECO:0007669"/>
    <property type="project" value="UniProtKB-KW"/>
</dbReference>
<reference evidence="3 4" key="1">
    <citation type="journal article" date="2017" name="Nature">
        <title>The Apostasia genome and the evolution of orchids.</title>
        <authorList>
            <person name="Zhang G.Q."/>
            <person name="Liu K.W."/>
            <person name="Li Z."/>
            <person name="Lohaus R."/>
            <person name="Hsiao Y.Y."/>
            <person name="Niu S.C."/>
            <person name="Wang J.Y."/>
            <person name="Lin Y.C."/>
            <person name="Xu Q."/>
            <person name="Chen L.J."/>
            <person name="Yoshida K."/>
            <person name="Fujiwara S."/>
            <person name="Wang Z.W."/>
            <person name="Zhang Y.Q."/>
            <person name="Mitsuda N."/>
            <person name="Wang M."/>
            <person name="Liu G.H."/>
            <person name="Pecoraro L."/>
            <person name="Huang H.X."/>
            <person name="Xiao X.J."/>
            <person name="Lin M."/>
            <person name="Wu X.Y."/>
            <person name="Wu W.L."/>
            <person name="Chen Y.Y."/>
            <person name="Chang S.B."/>
            <person name="Sakamoto S."/>
            <person name="Ohme-Takagi M."/>
            <person name="Yagi M."/>
            <person name="Zeng S.J."/>
            <person name="Shen C.Y."/>
            <person name="Yeh C.M."/>
            <person name="Luo Y.B."/>
            <person name="Tsai W.C."/>
            <person name="Van de Peer Y."/>
            <person name="Liu Z.J."/>
        </authorList>
    </citation>
    <scope>NUCLEOTIDE SEQUENCE [LARGE SCALE GENOMIC DNA]</scope>
    <source>
        <strain evidence="4">cv. Shenzhen</strain>
        <tissue evidence="3">Stem</tissue>
    </source>
</reference>
<feature type="domain" description="C2H2-type" evidence="2">
    <location>
        <begin position="211"/>
        <end position="239"/>
    </location>
</feature>
<keyword evidence="1" id="KW-0862">Zinc</keyword>
<accession>A0A2I0AAQ3</accession>
<dbReference type="FunFam" id="3.90.228.10:FF:000015">
    <property type="entry name" value="C2H2-like zinc finger protein"/>
    <property type="match status" value="1"/>
</dbReference>
<dbReference type="PANTHER" id="PTHR31681">
    <property type="entry name" value="C2H2-LIKE ZINC FINGER PROTEIN"/>
    <property type="match status" value="1"/>
</dbReference>
<keyword evidence="1" id="KW-0479">Metal-binding</keyword>
<name>A0A2I0AAQ3_9ASPA</name>
<sequence length="447" mass="49059">MDSADVLLKQRTRREEKVAEQRMPAILWVSLKRSLRYCTSEQSEVHEPRARGSLDSILTWKPFRSGCSRSISNLRDVVIHGSKRHLEMPPSCSPMSIGSSELLNPIAHGVILSNSKCELRIASFSGYRGGEAGMSSTFVSAPRPGTPCPGLFEGPPHNSFLRRSSSALCCEGEKQRSRGSNLSFSVLGINEGEDASLDIPRASLESAIASAACHKCGEHFRKMEALEAHRLSKHSVTELVEGDSSRKIVEIICRTSTVKSSQGFSVLRIERILKVHNMQETLARFEDYRDTVKLKASMIQKKHPRCLADGNELLRFHGTTMACNLGVNGSNGLCVSENCSVCRVIRHGFSIDKDLKEGTGVFTASTGRTAFESIVIDGCVPSMKKALLVCRAIAGRVHKPLENLQELACLSGFDSLAGKFDLYSNMEELYLLNPLALLPCFVVVCNP</sequence>
<dbReference type="AlphaFoldDB" id="A0A2I0AAQ3"/>
<dbReference type="OrthoDB" id="9514740at2759"/>
<dbReference type="PROSITE" id="PS00028">
    <property type="entry name" value="ZINC_FINGER_C2H2_1"/>
    <property type="match status" value="1"/>
</dbReference>
<gene>
    <name evidence="3" type="ORF">AXF42_Ash001602</name>
</gene>
<dbReference type="Gene3D" id="3.90.228.10">
    <property type="match status" value="1"/>
</dbReference>
<proteinExistence type="predicted"/>
<keyword evidence="1" id="KW-0863">Zinc-finger</keyword>
<dbReference type="EMBL" id="KZ452001">
    <property type="protein sequence ID" value="PKA52621.1"/>
    <property type="molecule type" value="Genomic_DNA"/>
</dbReference>
<evidence type="ECO:0000259" key="2">
    <source>
        <dbReference type="PROSITE" id="PS50157"/>
    </source>
</evidence>
<dbReference type="PROSITE" id="PS50157">
    <property type="entry name" value="ZINC_FINGER_C2H2_2"/>
    <property type="match status" value="1"/>
</dbReference>
<organism evidence="3 4">
    <name type="scientific">Apostasia shenzhenica</name>
    <dbReference type="NCBI Taxonomy" id="1088818"/>
    <lineage>
        <taxon>Eukaryota</taxon>
        <taxon>Viridiplantae</taxon>
        <taxon>Streptophyta</taxon>
        <taxon>Embryophyta</taxon>
        <taxon>Tracheophyta</taxon>
        <taxon>Spermatophyta</taxon>
        <taxon>Magnoliopsida</taxon>
        <taxon>Liliopsida</taxon>
        <taxon>Asparagales</taxon>
        <taxon>Orchidaceae</taxon>
        <taxon>Apostasioideae</taxon>
        <taxon>Apostasia</taxon>
    </lineage>
</organism>
<evidence type="ECO:0000256" key="1">
    <source>
        <dbReference type="PROSITE-ProRule" id="PRU00042"/>
    </source>
</evidence>
<dbReference type="InterPro" id="IPR013087">
    <property type="entry name" value="Znf_C2H2_type"/>
</dbReference>
<dbReference type="STRING" id="1088818.A0A2I0AAQ3"/>
<keyword evidence="4" id="KW-1185">Reference proteome</keyword>
<evidence type="ECO:0000313" key="4">
    <source>
        <dbReference type="Proteomes" id="UP000236161"/>
    </source>
</evidence>
<dbReference type="Proteomes" id="UP000236161">
    <property type="component" value="Unassembled WGS sequence"/>
</dbReference>
<dbReference type="SUPFAM" id="SSF56399">
    <property type="entry name" value="ADP-ribosylation"/>
    <property type="match status" value="1"/>
</dbReference>